<evidence type="ECO:0000313" key="3">
    <source>
        <dbReference type="Proteomes" id="UP001642540"/>
    </source>
</evidence>
<keyword evidence="1" id="KW-0812">Transmembrane</keyword>
<sequence>MAGLRFNCGRSDALCPFLFIFGFFFVIIALIIKFSYDSSKVRPQTGRNIAQQPNSRVFEVVLNMADRDECPSYENLFGSPTPSTVPSPMHRLSVSSMDNVSTGHSTPVSVRSAAPSPIPSPIPWLVVPDVDCGLQPPPPSYSECMNNFIVQQHL</sequence>
<accession>A0ABP1S952</accession>
<organism evidence="2 3">
    <name type="scientific">Orchesella dallaii</name>
    <dbReference type="NCBI Taxonomy" id="48710"/>
    <lineage>
        <taxon>Eukaryota</taxon>
        <taxon>Metazoa</taxon>
        <taxon>Ecdysozoa</taxon>
        <taxon>Arthropoda</taxon>
        <taxon>Hexapoda</taxon>
        <taxon>Collembola</taxon>
        <taxon>Entomobryomorpha</taxon>
        <taxon>Entomobryoidea</taxon>
        <taxon>Orchesellidae</taxon>
        <taxon>Orchesellinae</taxon>
        <taxon>Orchesella</taxon>
    </lineage>
</organism>
<evidence type="ECO:0000256" key="1">
    <source>
        <dbReference type="SAM" id="Phobius"/>
    </source>
</evidence>
<keyword evidence="3" id="KW-1185">Reference proteome</keyword>
<keyword evidence="1" id="KW-0472">Membrane</keyword>
<name>A0ABP1S952_9HEXA</name>
<comment type="caution">
    <text evidence="2">The sequence shown here is derived from an EMBL/GenBank/DDBJ whole genome shotgun (WGS) entry which is preliminary data.</text>
</comment>
<protein>
    <recommendedName>
        <fullName evidence="4">Transmembrane protein</fullName>
    </recommendedName>
</protein>
<dbReference type="EMBL" id="CAXLJM020000164">
    <property type="protein sequence ID" value="CAL8146850.1"/>
    <property type="molecule type" value="Genomic_DNA"/>
</dbReference>
<dbReference type="Proteomes" id="UP001642540">
    <property type="component" value="Unassembled WGS sequence"/>
</dbReference>
<keyword evidence="1" id="KW-1133">Transmembrane helix</keyword>
<evidence type="ECO:0008006" key="4">
    <source>
        <dbReference type="Google" id="ProtNLM"/>
    </source>
</evidence>
<gene>
    <name evidence="2" type="ORF">ODALV1_LOCUS30955</name>
</gene>
<proteinExistence type="predicted"/>
<reference evidence="2 3" key="1">
    <citation type="submission" date="2024-08" db="EMBL/GenBank/DDBJ databases">
        <authorList>
            <person name="Cucini C."/>
            <person name="Frati F."/>
        </authorList>
    </citation>
    <scope>NUCLEOTIDE SEQUENCE [LARGE SCALE GENOMIC DNA]</scope>
</reference>
<feature type="transmembrane region" description="Helical" evidence="1">
    <location>
        <begin position="12"/>
        <end position="32"/>
    </location>
</feature>
<evidence type="ECO:0000313" key="2">
    <source>
        <dbReference type="EMBL" id="CAL8146850.1"/>
    </source>
</evidence>